<dbReference type="EMBL" id="CP019288">
    <property type="protein sequence ID" value="QHI35807.1"/>
    <property type="molecule type" value="Genomic_DNA"/>
</dbReference>
<feature type="chain" id="PRO_5029776216" description="Lipoprotein" evidence="1">
    <location>
        <begin position="19"/>
        <end position="191"/>
    </location>
</feature>
<organism evidence="2 3">
    <name type="scientific">Kordia antarctica</name>
    <dbReference type="NCBI Taxonomy" id="1218801"/>
    <lineage>
        <taxon>Bacteria</taxon>
        <taxon>Pseudomonadati</taxon>
        <taxon>Bacteroidota</taxon>
        <taxon>Flavobacteriia</taxon>
        <taxon>Flavobacteriales</taxon>
        <taxon>Flavobacteriaceae</taxon>
        <taxon>Kordia</taxon>
    </lineage>
</organism>
<sequence>MKRTVFTAVGLVAMTFIACNTSTKESTTQKVQEVTITENVAQETTVQFEEKAMDDCIAYSKTLNDIKLMEAAEAQREIDSIAAAELSLKEALAKAELAERKRESTPEALAKSAKEAELWFETNYASALKTYNVQYDGLRVKLTTEGTIYEAALFVNGEWKEDQQLVKHLAKVKVAKELAPGKAVAITVKNA</sequence>
<dbReference type="KEGG" id="kan:IMCC3317_11550"/>
<protein>
    <recommendedName>
        <fullName evidence="4">Lipoprotein</fullName>
    </recommendedName>
</protein>
<name>A0A7L4ZH58_9FLAO</name>
<evidence type="ECO:0000256" key="1">
    <source>
        <dbReference type="SAM" id="SignalP"/>
    </source>
</evidence>
<proteinExistence type="predicted"/>
<reference evidence="2 3" key="1">
    <citation type="journal article" date="2013" name="Int. J. Syst. Evol. Microbiol.">
        <title>Kordia antarctica sp. nov., isolated from Antarctic seawater.</title>
        <authorList>
            <person name="Baek K."/>
            <person name="Choi A."/>
            <person name="Kang I."/>
            <person name="Lee K."/>
            <person name="Cho J.C."/>
        </authorList>
    </citation>
    <scope>NUCLEOTIDE SEQUENCE [LARGE SCALE GENOMIC DNA]</scope>
    <source>
        <strain evidence="2 3">IMCC3317</strain>
    </source>
</reference>
<dbReference type="OrthoDB" id="1441239at2"/>
<dbReference type="PROSITE" id="PS51257">
    <property type="entry name" value="PROKAR_LIPOPROTEIN"/>
    <property type="match status" value="1"/>
</dbReference>
<gene>
    <name evidence="2" type="ORF">IMCC3317_11550</name>
</gene>
<keyword evidence="3" id="KW-1185">Reference proteome</keyword>
<dbReference type="AlphaFoldDB" id="A0A7L4ZH58"/>
<dbReference type="RefSeq" id="WP_160128530.1">
    <property type="nucleotide sequence ID" value="NZ_CP019288.1"/>
</dbReference>
<evidence type="ECO:0000313" key="3">
    <source>
        <dbReference type="Proteomes" id="UP000464657"/>
    </source>
</evidence>
<feature type="signal peptide" evidence="1">
    <location>
        <begin position="1"/>
        <end position="18"/>
    </location>
</feature>
<keyword evidence="1" id="KW-0732">Signal</keyword>
<evidence type="ECO:0008006" key="4">
    <source>
        <dbReference type="Google" id="ProtNLM"/>
    </source>
</evidence>
<accession>A0A7L4ZH58</accession>
<evidence type="ECO:0000313" key="2">
    <source>
        <dbReference type="EMBL" id="QHI35807.1"/>
    </source>
</evidence>
<dbReference type="Proteomes" id="UP000464657">
    <property type="component" value="Chromosome"/>
</dbReference>